<feature type="domain" description="PPIase cyclophilin-type" evidence="19">
    <location>
        <begin position="33"/>
        <end position="177"/>
    </location>
</feature>
<evidence type="ECO:0000256" key="13">
    <source>
        <dbReference type="ARBA" id="ARBA00023110"/>
    </source>
</evidence>
<protein>
    <recommendedName>
        <fullName evidence="16">Alternative oxidase</fullName>
        <ecNumber evidence="16">1.-.-.-</ecNumber>
    </recommendedName>
</protein>
<evidence type="ECO:0000256" key="11">
    <source>
        <dbReference type="ARBA" id="ARBA00023002"/>
    </source>
</evidence>
<evidence type="ECO:0000256" key="7">
    <source>
        <dbReference type="ARBA" id="ARBA00022692"/>
    </source>
</evidence>
<evidence type="ECO:0000256" key="3">
    <source>
        <dbReference type="ARBA" id="ARBA00004370"/>
    </source>
</evidence>
<evidence type="ECO:0000256" key="17">
    <source>
        <dbReference type="SAM" id="Phobius"/>
    </source>
</evidence>
<dbReference type="GO" id="GO:0016020">
    <property type="term" value="C:membrane"/>
    <property type="evidence" value="ECO:0007669"/>
    <property type="project" value="UniProtKB-SubCell"/>
</dbReference>
<gene>
    <name evidence="20" type="ORF">O9G_004908</name>
</gene>
<keyword evidence="21" id="KW-1185">Reference proteome</keyword>
<keyword evidence="13" id="KW-0697">Rotamase</keyword>
<dbReference type="EMBL" id="KE561316">
    <property type="protein sequence ID" value="EPZ31057.1"/>
    <property type="molecule type" value="Genomic_DNA"/>
</dbReference>
<evidence type="ECO:0000256" key="9">
    <source>
        <dbReference type="ARBA" id="ARBA00022982"/>
    </source>
</evidence>
<dbReference type="PANTHER" id="PTHR31803:SF3">
    <property type="entry name" value="ALTERNATIVE OXIDASE"/>
    <property type="match status" value="1"/>
</dbReference>
<comment type="cofactor">
    <cofactor evidence="16">
        <name>Fe cation</name>
        <dbReference type="ChEBI" id="CHEBI:24875"/>
    </cofactor>
    <text evidence="16">Binds 2 iron ions per subunit.</text>
</comment>
<evidence type="ECO:0000256" key="16">
    <source>
        <dbReference type="RuleBase" id="RU003779"/>
    </source>
</evidence>
<dbReference type="GO" id="GO:0009916">
    <property type="term" value="F:alternative oxidase activity"/>
    <property type="evidence" value="ECO:0007669"/>
    <property type="project" value="UniProtKB-UniRule"/>
</dbReference>
<accession>A0A075AR96</accession>
<keyword evidence="10 17" id="KW-1133">Transmembrane helix</keyword>
<feature type="signal peptide" evidence="18">
    <location>
        <begin position="1"/>
        <end position="20"/>
    </location>
</feature>
<keyword evidence="11 16" id="KW-0560">Oxidoreductase</keyword>
<keyword evidence="8 16" id="KW-0479">Metal-binding</keyword>
<dbReference type="Pfam" id="PF00160">
    <property type="entry name" value="Pro_isomerase"/>
    <property type="match status" value="1"/>
</dbReference>
<sequence length="466" mass="53466">MKRILTCAILAFAAYSACKSTDKDLNKIGRKVFFDIDIDGNPAGRIIIGLYDNAVPKTTQNFLSLATGEKGFGYKGSPFHRVIKDFMIQGGDFTNRNGSGGKSIYGQKFEDENFVLKHEGPGTVSMANAGPNTNGSQFFICTVKTKWLDGRHVVFGKVIEGMKIPHQVQHFCVNRSNFNFAYVSSKRFKFTNIEPRFPSPVRKEFLNKQSLTTKDLENLDISLDIHRVPHIPSDYIAFKTVRFMRFFADLFFQKHYIHRAIVLETVAAVPGMVAGMVRHLTSLRKMKHDGGWIHHLLHEAENERMHLMTWMKITQPSRFERFLVLITQGVFFNLYLILYVFFPKTAHRVVGYLEEEAIVSYTKFLEEIDRGKIENVKAPKMAIDYWNLDKNATLRDVVLAVRADEAAHRDVNHHLADRLVLREEDLRKALPQEELEKLVKTERRALGIKQVTVNEDDKTIPQSKTK</sequence>
<reference evidence="20 21" key="1">
    <citation type="journal article" date="2013" name="Curr. Biol.">
        <title>Shared signatures of parasitism and phylogenomics unite Cryptomycota and microsporidia.</title>
        <authorList>
            <person name="James T.Y."/>
            <person name="Pelin A."/>
            <person name="Bonen L."/>
            <person name="Ahrendt S."/>
            <person name="Sain D."/>
            <person name="Corradi N."/>
            <person name="Stajich J.E."/>
        </authorList>
    </citation>
    <scope>NUCLEOTIDE SEQUENCE [LARGE SCALE GENOMIC DNA]</scope>
    <source>
        <strain evidence="20 21">CSF55</strain>
    </source>
</reference>
<feature type="transmembrane region" description="Helical" evidence="17">
    <location>
        <begin position="322"/>
        <end position="342"/>
    </location>
</feature>
<evidence type="ECO:0000256" key="1">
    <source>
        <dbReference type="ARBA" id="ARBA00000971"/>
    </source>
</evidence>
<dbReference type="InterPro" id="IPR038659">
    <property type="entry name" value="AOX_sf"/>
</dbReference>
<dbReference type="SUPFAM" id="SSF50891">
    <property type="entry name" value="Cyclophilin-like"/>
    <property type="match status" value="1"/>
</dbReference>
<evidence type="ECO:0000256" key="10">
    <source>
        <dbReference type="ARBA" id="ARBA00022989"/>
    </source>
</evidence>
<dbReference type="InterPro" id="IPR020892">
    <property type="entry name" value="Cyclophilin-type_PPIase_CS"/>
</dbReference>
<evidence type="ECO:0000256" key="4">
    <source>
        <dbReference type="ARBA" id="ARBA00008388"/>
    </source>
</evidence>
<evidence type="ECO:0000256" key="18">
    <source>
        <dbReference type="SAM" id="SignalP"/>
    </source>
</evidence>
<feature type="chain" id="PRO_5001705777" description="Alternative oxidase" evidence="18">
    <location>
        <begin position="21"/>
        <end position="466"/>
    </location>
</feature>
<comment type="catalytic activity">
    <reaction evidence="1">
        <text>[protein]-peptidylproline (omega=180) = [protein]-peptidylproline (omega=0)</text>
        <dbReference type="Rhea" id="RHEA:16237"/>
        <dbReference type="Rhea" id="RHEA-COMP:10747"/>
        <dbReference type="Rhea" id="RHEA-COMP:10748"/>
        <dbReference type="ChEBI" id="CHEBI:83833"/>
        <dbReference type="ChEBI" id="CHEBI:83834"/>
        <dbReference type="EC" id="5.2.1.8"/>
    </reaction>
</comment>
<name>A0A075AR96_ROZAC</name>
<dbReference type="EC" id="1.-.-.-" evidence="16"/>
<feature type="transmembrane region" description="Helical" evidence="17">
    <location>
        <begin position="256"/>
        <end position="277"/>
    </location>
</feature>
<evidence type="ECO:0000256" key="6">
    <source>
        <dbReference type="ARBA" id="ARBA00022660"/>
    </source>
</evidence>
<dbReference type="AlphaFoldDB" id="A0A075AR96"/>
<evidence type="ECO:0000256" key="8">
    <source>
        <dbReference type="ARBA" id="ARBA00022723"/>
    </source>
</evidence>
<evidence type="ECO:0000256" key="15">
    <source>
        <dbReference type="ARBA" id="ARBA00023235"/>
    </source>
</evidence>
<dbReference type="FunFam" id="2.40.100.10:FF:000001">
    <property type="entry name" value="Peptidyl-prolyl cis-trans isomerase"/>
    <property type="match status" value="1"/>
</dbReference>
<evidence type="ECO:0000256" key="2">
    <source>
        <dbReference type="ARBA" id="ARBA00004319"/>
    </source>
</evidence>
<dbReference type="Proteomes" id="UP000030755">
    <property type="component" value="Unassembled WGS sequence"/>
</dbReference>
<dbReference type="PANTHER" id="PTHR31803">
    <property type="entry name" value="ALTERNATIVE OXIDASE"/>
    <property type="match status" value="1"/>
</dbReference>
<keyword evidence="9 16" id="KW-0249">Electron transport</keyword>
<dbReference type="STRING" id="988480.A0A075AR96"/>
<keyword evidence="12 16" id="KW-0408">Iron</keyword>
<dbReference type="HOGENOM" id="CLU_586823_0_0_1"/>
<evidence type="ECO:0000256" key="5">
    <source>
        <dbReference type="ARBA" id="ARBA00022448"/>
    </source>
</evidence>
<proteinExistence type="inferred from homology"/>
<evidence type="ECO:0000313" key="20">
    <source>
        <dbReference type="EMBL" id="EPZ31057.1"/>
    </source>
</evidence>
<dbReference type="CDD" id="cd01053">
    <property type="entry name" value="AOX"/>
    <property type="match status" value="1"/>
</dbReference>
<dbReference type="OrthoDB" id="16906at2759"/>
<evidence type="ECO:0000256" key="12">
    <source>
        <dbReference type="ARBA" id="ARBA00023004"/>
    </source>
</evidence>
<dbReference type="PROSITE" id="PS50072">
    <property type="entry name" value="CSA_PPIASE_2"/>
    <property type="match status" value="1"/>
</dbReference>
<keyword evidence="6 16" id="KW-0679">Respiratory chain</keyword>
<dbReference type="GO" id="GO:0003755">
    <property type="term" value="F:peptidyl-prolyl cis-trans isomerase activity"/>
    <property type="evidence" value="ECO:0007669"/>
    <property type="project" value="UniProtKB-KW"/>
</dbReference>
<organism evidence="20 21">
    <name type="scientific">Rozella allomycis (strain CSF55)</name>
    <dbReference type="NCBI Taxonomy" id="988480"/>
    <lineage>
        <taxon>Eukaryota</taxon>
        <taxon>Fungi</taxon>
        <taxon>Fungi incertae sedis</taxon>
        <taxon>Cryptomycota</taxon>
        <taxon>Cryptomycota incertae sedis</taxon>
        <taxon>Rozella</taxon>
    </lineage>
</organism>
<dbReference type="GO" id="GO:0005788">
    <property type="term" value="C:endoplasmic reticulum lumen"/>
    <property type="evidence" value="ECO:0007669"/>
    <property type="project" value="UniProtKB-SubCell"/>
</dbReference>
<evidence type="ECO:0000256" key="14">
    <source>
        <dbReference type="ARBA" id="ARBA00023136"/>
    </source>
</evidence>
<keyword evidence="14 16" id="KW-0472">Membrane</keyword>
<dbReference type="Gene3D" id="2.40.100.10">
    <property type="entry name" value="Cyclophilin-like"/>
    <property type="match status" value="1"/>
</dbReference>
<comment type="similarity">
    <text evidence="4 16">Belongs to the alternative oxidase family.</text>
</comment>
<comment type="subcellular location">
    <subcellularLocation>
        <location evidence="2">Endoplasmic reticulum lumen</location>
    </subcellularLocation>
    <subcellularLocation>
        <location evidence="3">Membrane</location>
    </subcellularLocation>
</comment>
<evidence type="ECO:0000259" key="19">
    <source>
        <dbReference type="PROSITE" id="PS50072"/>
    </source>
</evidence>
<keyword evidence="15" id="KW-0413">Isomerase</keyword>
<dbReference type="GO" id="GO:0046872">
    <property type="term" value="F:metal ion binding"/>
    <property type="evidence" value="ECO:0007669"/>
    <property type="project" value="UniProtKB-UniRule"/>
</dbReference>
<dbReference type="InterPro" id="IPR002130">
    <property type="entry name" value="Cyclophilin-type_PPIase_dom"/>
</dbReference>
<dbReference type="GO" id="GO:0005739">
    <property type="term" value="C:mitochondrion"/>
    <property type="evidence" value="ECO:0007669"/>
    <property type="project" value="TreeGrafter"/>
</dbReference>
<dbReference type="InterPro" id="IPR002680">
    <property type="entry name" value="AOX"/>
</dbReference>
<dbReference type="GO" id="GO:0098803">
    <property type="term" value="C:respiratory chain complex"/>
    <property type="evidence" value="ECO:0007669"/>
    <property type="project" value="UniProtKB-UniRule"/>
</dbReference>
<keyword evidence="5" id="KW-0813">Transport</keyword>
<dbReference type="Gene3D" id="1.20.1260.140">
    <property type="entry name" value="Alternative oxidase"/>
    <property type="match status" value="1"/>
</dbReference>
<keyword evidence="7 16" id="KW-0812">Transmembrane</keyword>
<dbReference type="Pfam" id="PF01786">
    <property type="entry name" value="AOX"/>
    <property type="match status" value="1"/>
</dbReference>
<dbReference type="GO" id="GO:0006457">
    <property type="term" value="P:protein folding"/>
    <property type="evidence" value="ECO:0007669"/>
    <property type="project" value="InterPro"/>
</dbReference>
<keyword evidence="18" id="KW-0732">Signal</keyword>
<dbReference type="PRINTS" id="PR00153">
    <property type="entry name" value="CSAPPISMRASE"/>
</dbReference>
<dbReference type="PROSITE" id="PS00170">
    <property type="entry name" value="CSA_PPIASE_1"/>
    <property type="match status" value="1"/>
</dbReference>
<evidence type="ECO:0000313" key="21">
    <source>
        <dbReference type="Proteomes" id="UP000030755"/>
    </source>
</evidence>
<dbReference type="InterPro" id="IPR029000">
    <property type="entry name" value="Cyclophilin-like_dom_sf"/>
</dbReference>
<dbReference type="GO" id="GO:0010230">
    <property type="term" value="P:alternative respiration"/>
    <property type="evidence" value="ECO:0007669"/>
    <property type="project" value="TreeGrafter"/>
</dbReference>